<dbReference type="EMBL" id="ANNX02000028">
    <property type="protein sequence ID" value="KYC40444.1"/>
    <property type="molecule type" value="Genomic_DNA"/>
</dbReference>
<proteinExistence type="predicted"/>
<sequence>MIFSGYQLYKFFAKSFTKIYSSPLVFNVNKCYFEANVLKLSSSTYSLGVGTFDGMNSCN</sequence>
<accession>A0A139X6X8</accession>
<comment type="caution">
    <text evidence="1">The sequence shown here is derived from an EMBL/GenBank/DDBJ whole genome shotgun (WGS) entry which is preliminary data.</text>
</comment>
<reference evidence="1 2" key="1">
    <citation type="journal article" date="2013" name="Genome Biol. Evol.">
        <title>Genomes of Stigonematalean cyanobacteria (subsection V) and the evolution of oxygenic photosynthesis from prokaryotes to plastids.</title>
        <authorList>
            <person name="Dagan T."/>
            <person name="Roettger M."/>
            <person name="Stucken K."/>
            <person name="Landan G."/>
            <person name="Koch R."/>
            <person name="Major P."/>
            <person name="Gould S.B."/>
            <person name="Goremykin V.V."/>
            <person name="Rippka R."/>
            <person name="Tandeau de Marsac N."/>
            <person name="Gugger M."/>
            <person name="Lockhart P.J."/>
            <person name="Allen J.F."/>
            <person name="Brune I."/>
            <person name="Maus I."/>
            <person name="Puhler A."/>
            <person name="Martin W.F."/>
        </authorList>
    </citation>
    <scope>NUCLEOTIDE SEQUENCE [LARGE SCALE GENOMIC DNA]</scope>
    <source>
        <strain evidence="1 2">PCC 7110</strain>
    </source>
</reference>
<evidence type="ECO:0000313" key="2">
    <source>
        <dbReference type="Proteomes" id="UP000076925"/>
    </source>
</evidence>
<evidence type="ECO:0000313" key="1">
    <source>
        <dbReference type="EMBL" id="KYC40444.1"/>
    </source>
</evidence>
<dbReference type="Proteomes" id="UP000076925">
    <property type="component" value="Unassembled WGS sequence"/>
</dbReference>
<organism evidence="1 2">
    <name type="scientific">Scytonema hofmannii PCC 7110</name>
    <dbReference type="NCBI Taxonomy" id="128403"/>
    <lineage>
        <taxon>Bacteria</taxon>
        <taxon>Bacillati</taxon>
        <taxon>Cyanobacteriota</taxon>
        <taxon>Cyanophyceae</taxon>
        <taxon>Nostocales</taxon>
        <taxon>Scytonemataceae</taxon>
        <taxon>Scytonema</taxon>
    </lineage>
</organism>
<dbReference type="AlphaFoldDB" id="A0A139X6X8"/>
<name>A0A139X6X8_9CYAN</name>
<protein>
    <submittedName>
        <fullName evidence="1">Uncharacterized protein</fullName>
    </submittedName>
</protein>
<keyword evidence="2" id="KW-1185">Reference proteome</keyword>
<gene>
    <name evidence="1" type="ORF">WA1_26315</name>
</gene>